<accession>A0A369Q2U2</accession>
<keyword evidence="2" id="KW-1185">Reference proteome</keyword>
<evidence type="ECO:0000313" key="1">
    <source>
        <dbReference type="EMBL" id="RDC57557.1"/>
    </source>
</evidence>
<comment type="caution">
    <text evidence="1">The sequence shown here is derived from an EMBL/GenBank/DDBJ whole genome shotgun (WGS) entry which is preliminary data.</text>
</comment>
<name>A0A369Q2U2_9SPHI</name>
<organism evidence="1 2">
    <name type="scientific">Pedobacter chinensis</name>
    <dbReference type="NCBI Taxonomy" id="2282421"/>
    <lineage>
        <taxon>Bacteria</taxon>
        <taxon>Pseudomonadati</taxon>
        <taxon>Bacteroidota</taxon>
        <taxon>Sphingobacteriia</taxon>
        <taxon>Sphingobacteriales</taxon>
        <taxon>Sphingobacteriaceae</taxon>
        <taxon>Pedobacter</taxon>
    </lineage>
</organism>
<dbReference type="OrthoDB" id="9804993at2"/>
<dbReference type="AlphaFoldDB" id="A0A369Q2U2"/>
<proteinExistence type="predicted"/>
<dbReference type="EMBL" id="QPKV01000003">
    <property type="protein sequence ID" value="RDC57557.1"/>
    <property type="molecule type" value="Genomic_DNA"/>
</dbReference>
<dbReference type="Proteomes" id="UP000253961">
    <property type="component" value="Unassembled WGS sequence"/>
</dbReference>
<protein>
    <submittedName>
        <fullName evidence="1">Uncharacterized protein</fullName>
    </submittedName>
</protein>
<gene>
    <name evidence="1" type="ORF">DU508_06775</name>
</gene>
<reference evidence="1 2" key="1">
    <citation type="submission" date="2018-07" db="EMBL/GenBank/DDBJ databases">
        <title>Pedobacter sp. nov., isolated from soil.</title>
        <authorList>
            <person name="Zhou L.Y."/>
            <person name="Du Z.J."/>
        </authorList>
    </citation>
    <scope>NUCLEOTIDE SEQUENCE [LARGE SCALE GENOMIC DNA]</scope>
    <source>
        <strain evidence="1 2">JDX94</strain>
    </source>
</reference>
<sequence length="38" mass="4583">MRIDQQEWDEPASEDWIEIIDKIIFEYDLSTVFLIGHS</sequence>
<evidence type="ECO:0000313" key="2">
    <source>
        <dbReference type="Proteomes" id="UP000253961"/>
    </source>
</evidence>